<evidence type="ECO:0000259" key="6">
    <source>
        <dbReference type="Pfam" id="PF10629"/>
    </source>
</evidence>
<dbReference type="GO" id="GO:0015630">
    <property type="term" value="C:microtubule cytoskeleton"/>
    <property type="evidence" value="ECO:0007669"/>
    <property type="project" value="UniProtKB-ARBA"/>
</dbReference>
<dbReference type="GO" id="GO:0005634">
    <property type="term" value="C:nucleus"/>
    <property type="evidence" value="ECO:0007669"/>
    <property type="project" value="TreeGrafter"/>
</dbReference>
<dbReference type="InterPro" id="IPR052683">
    <property type="entry name" value="CIMIP2A"/>
</dbReference>
<keyword evidence="8" id="KW-1185">Reference proteome</keyword>
<evidence type="ECO:0000256" key="4">
    <source>
        <dbReference type="ARBA" id="ARBA00023273"/>
    </source>
</evidence>
<dbReference type="PANTHER" id="PTHR47299:SF1">
    <property type="entry name" value="PROTEIN FAM166A"/>
    <property type="match status" value="1"/>
</dbReference>
<dbReference type="Proteomes" id="UP000694419">
    <property type="component" value="Unplaced"/>
</dbReference>
<evidence type="ECO:0000256" key="5">
    <source>
        <dbReference type="ARBA" id="ARBA00035661"/>
    </source>
</evidence>
<proteinExistence type="inferred from homology"/>
<dbReference type="AlphaFoldDB" id="A0A8C3KQP2"/>
<comment type="subcellular location">
    <subcellularLocation>
        <location evidence="1">Cytoplasm</location>
        <location evidence="1">Cytoskeleton</location>
        <location evidence="1">Cilium axoneme</location>
    </subcellularLocation>
</comment>
<sequence length="294" mass="33470">MEPPRESSIFPPHPCYIPGYEGYVPQFNYRFGETYGKTTYRLLTDPGVRKSPRSVLAPLHKQKFIEDFSETKHGVQAYLPGRPGEQTPGSCPFARTSSANEHGRTKTQERQVMPMKTIAHHQPTDAQPVPEHCPPCPHQPPPQFYCQAGHYPKDDARPGAALRPRGRSSQRLPPAPWGERLSKELLYVGFSISFAAKSQHVSWVTTKWFKMNPTLGGVCVFLFVFQFLQRNPVCSFGKRLPHTYWPNYRIYTSAGLIPSYTGFVPDLRHTYALTYGNGTRKVYQKQQKRRACAL</sequence>
<evidence type="ECO:0000256" key="2">
    <source>
        <dbReference type="ARBA" id="ARBA00022490"/>
    </source>
</evidence>
<evidence type="ECO:0000256" key="1">
    <source>
        <dbReference type="ARBA" id="ARBA00004430"/>
    </source>
</evidence>
<feature type="domain" description="Ciliary microtubule inner protein 2A-C-like" evidence="6">
    <location>
        <begin position="13"/>
        <end position="45"/>
    </location>
</feature>
<dbReference type="Ensembl" id="ENSCPGT00000026759.1">
    <property type="protein sequence ID" value="ENSCPGP00000024498.1"/>
    <property type="gene ID" value="ENSCPGG00000016864.1"/>
</dbReference>
<evidence type="ECO:0000313" key="8">
    <source>
        <dbReference type="Proteomes" id="UP000694419"/>
    </source>
</evidence>
<keyword evidence="4" id="KW-0966">Cell projection</keyword>
<accession>A0A8C3KQP2</accession>
<evidence type="ECO:0000313" key="7">
    <source>
        <dbReference type="Ensembl" id="ENSCPGP00000024498.1"/>
    </source>
</evidence>
<reference evidence="7" key="1">
    <citation type="submission" date="2025-08" db="UniProtKB">
        <authorList>
            <consortium name="Ensembl"/>
        </authorList>
    </citation>
    <scope>IDENTIFICATION</scope>
</reference>
<name>A0A8C3KQP2_9CHAR</name>
<organism evidence="7 8">
    <name type="scientific">Calidris pygmaea</name>
    <name type="common">Spoon-billed sandpiper</name>
    <dbReference type="NCBI Taxonomy" id="425635"/>
    <lineage>
        <taxon>Eukaryota</taxon>
        <taxon>Metazoa</taxon>
        <taxon>Chordata</taxon>
        <taxon>Craniata</taxon>
        <taxon>Vertebrata</taxon>
        <taxon>Euteleostomi</taxon>
        <taxon>Archelosauria</taxon>
        <taxon>Archosauria</taxon>
        <taxon>Dinosauria</taxon>
        <taxon>Saurischia</taxon>
        <taxon>Theropoda</taxon>
        <taxon>Coelurosauria</taxon>
        <taxon>Aves</taxon>
        <taxon>Neognathae</taxon>
        <taxon>Neoaves</taxon>
        <taxon>Charadriiformes</taxon>
        <taxon>Scolopacidae</taxon>
        <taxon>Calidris</taxon>
    </lineage>
</organism>
<evidence type="ECO:0000256" key="3">
    <source>
        <dbReference type="ARBA" id="ARBA00023212"/>
    </source>
</evidence>
<keyword evidence="2" id="KW-0963">Cytoplasm</keyword>
<feature type="domain" description="Ciliary microtubule inner protein 2A-C-like" evidence="6">
    <location>
        <begin position="255"/>
        <end position="286"/>
    </location>
</feature>
<dbReference type="GO" id="GO:0005930">
    <property type="term" value="C:axoneme"/>
    <property type="evidence" value="ECO:0007669"/>
    <property type="project" value="UniProtKB-SubCell"/>
</dbReference>
<dbReference type="InterPro" id="IPR018902">
    <property type="entry name" value="CMI2A-C-like_dom"/>
</dbReference>
<dbReference type="Pfam" id="PF10629">
    <property type="entry name" value="CMI2B-like"/>
    <property type="match status" value="2"/>
</dbReference>
<reference evidence="7" key="2">
    <citation type="submission" date="2025-09" db="UniProtKB">
        <authorList>
            <consortium name="Ensembl"/>
        </authorList>
    </citation>
    <scope>IDENTIFICATION</scope>
</reference>
<protein>
    <recommendedName>
        <fullName evidence="6">Ciliary microtubule inner protein 2A-C-like domain-containing protein</fullName>
    </recommendedName>
</protein>
<keyword evidence="3" id="KW-0206">Cytoskeleton</keyword>
<dbReference type="PANTHER" id="PTHR47299">
    <property type="entry name" value="PROTEIN FAM166A"/>
    <property type="match status" value="1"/>
</dbReference>
<comment type="similarity">
    <text evidence="5">Belongs to the CIMIP2 family.</text>
</comment>